<dbReference type="SUPFAM" id="SSF57802">
    <property type="entry name" value="Rubredoxin-like"/>
    <property type="match status" value="1"/>
</dbReference>
<reference evidence="8 9" key="1">
    <citation type="submission" date="2018-11" db="EMBL/GenBank/DDBJ databases">
        <title>Novel Erysipelotrichaceae bacterium isolated from small intestine of a swine.</title>
        <authorList>
            <person name="Kim J.S."/>
            <person name="Choe H."/>
            <person name="Lee Y.R."/>
            <person name="Kim K.M."/>
            <person name="Park D.S."/>
        </authorList>
    </citation>
    <scope>NUCLEOTIDE SEQUENCE [LARGE SCALE GENOMIC DNA]</scope>
    <source>
        <strain evidence="8 9">SG0102</strain>
    </source>
</reference>
<dbReference type="InterPro" id="IPR009078">
    <property type="entry name" value="Ferritin-like_SF"/>
</dbReference>
<dbReference type="PROSITE" id="PS50903">
    <property type="entry name" value="RUBREDOXIN_LIKE"/>
    <property type="match status" value="1"/>
</dbReference>
<sequence>MNLKNTKTAENLLHAFAGESQARARYTYFASQAKKDGYVQIQNIFEETANQEKEHAKRLMKLLVAGGLKGESLKVEGSFPIMLGTTAENLKSAAAGENEEWTDMYPTYAKIADEEGFPEIAAILRNIARAEKMHEARYLTLLKDVEDGTFFKKDHKVLWKCNNCGFVIESETAPERCPACDHPQSYFEVYTFPFLDD</sequence>
<feature type="domain" description="Rubredoxin-like" evidence="6">
    <location>
        <begin position="156"/>
        <end position="190"/>
    </location>
</feature>
<dbReference type="SUPFAM" id="SSF47240">
    <property type="entry name" value="Ferritin-like"/>
    <property type="match status" value="1"/>
</dbReference>
<evidence type="ECO:0000259" key="6">
    <source>
        <dbReference type="PROSITE" id="PS50903"/>
    </source>
</evidence>
<organism evidence="8 9">
    <name type="scientific">Intestinibaculum porci</name>
    <dbReference type="NCBI Taxonomy" id="2487118"/>
    <lineage>
        <taxon>Bacteria</taxon>
        <taxon>Bacillati</taxon>
        <taxon>Bacillota</taxon>
        <taxon>Erysipelotrichia</taxon>
        <taxon>Erysipelotrichales</taxon>
        <taxon>Erysipelotrichaceae</taxon>
        <taxon>Intestinibaculum</taxon>
    </lineage>
</organism>
<dbReference type="GO" id="GO:0005506">
    <property type="term" value="F:iron ion binding"/>
    <property type="evidence" value="ECO:0007669"/>
    <property type="project" value="InterPro"/>
</dbReference>
<evidence type="ECO:0000313" key="9">
    <source>
        <dbReference type="Proteomes" id="UP000268059"/>
    </source>
</evidence>
<dbReference type="InParanoid" id="A0A3G9J930"/>
<dbReference type="CDD" id="cd00729">
    <property type="entry name" value="rubredoxin_SM"/>
    <property type="match status" value="1"/>
</dbReference>
<evidence type="ECO:0000256" key="1">
    <source>
        <dbReference type="ARBA" id="ARBA00001965"/>
    </source>
</evidence>
<accession>A0A3G9J930</accession>
<evidence type="ECO:0000259" key="7">
    <source>
        <dbReference type="PROSITE" id="PS50905"/>
    </source>
</evidence>
<dbReference type="RefSeq" id="WP_125120389.1">
    <property type="nucleotide sequence ID" value="NZ_AP019309.1"/>
</dbReference>
<keyword evidence="2" id="KW-0813">Transport</keyword>
<dbReference type="PANTHER" id="PTHR43865">
    <property type="entry name" value="RUBRERYTHRIN-RELATED"/>
    <property type="match status" value="1"/>
</dbReference>
<dbReference type="Pfam" id="PF21349">
    <property type="entry name" value="RUBY_RBDX"/>
    <property type="match status" value="1"/>
</dbReference>
<evidence type="ECO:0000256" key="2">
    <source>
        <dbReference type="ARBA" id="ARBA00022448"/>
    </source>
</evidence>
<evidence type="ECO:0000256" key="5">
    <source>
        <dbReference type="ARBA" id="ARBA00023004"/>
    </source>
</evidence>
<dbReference type="PROSITE" id="PS50905">
    <property type="entry name" value="FERRITIN_LIKE"/>
    <property type="match status" value="1"/>
</dbReference>
<name>A0A3G9J930_9FIRM</name>
<dbReference type="EMBL" id="AP019309">
    <property type="protein sequence ID" value="BBH27687.1"/>
    <property type="molecule type" value="Genomic_DNA"/>
</dbReference>
<keyword evidence="9" id="KW-1185">Reference proteome</keyword>
<feature type="domain" description="Ferritin-like diiron" evidence="7">
    <location>
        <begin position="2"/>
        <end position="149"/>
    </location>
</feature>
<dbReference type="InterPro" id="IPR012347">
    <property type="entry name" value="Ferritin-like"/>
</dbReference>
<evidence type="ECO:0000313" key="8">
    <source>
        <dbReference type="EMBL" id="BBH27687.1"/>
    </source>
</evidence>
<dbReference type="InterPro" id="IPR052364">
    <property type="entry name" value="Rubrerythrin"/>
</dbReference>
<evidence type="ECO:0000256" key="4">
    <source>
        <dbReference type="ARBA" id="ARBA00022982"/>
    </source>
</evidence>
<dbReference type="PANTHER" id="PTHR43865:SF1">
    <property type="entry name" value="RUBRERYTHRIN-RELATED"/>
    <property type="match status" value="1"/>
</dbReference>
<dbReference type="Gene3D" id="2.20.28.10">
    <property type="match status" value="1"/>
</dbReference>
<comment type="cofactor">
    <cofactor evidence="1">
        <name>Fe(3+)</name>
        <dbReference type="ChEBI" id="CHEBI:29034"/>
    </cofactor>
</comment>
<dbReference type="CDD" id="cd01041">
    <property type="entry name" value="Rubrerythrin"/>
    <property type="match status" value="1"/>
</dbReference>
<dbReference type="OrthoDB" id="9799749at2"/>
<dbReference type="InterPro" id="IPR009040">
    <property type="entry name" value="Ferritin-like_diiron"/>
</dbReference>
<dbReference type="AlphaFoldDB" id="A0A3G9J930"/>
<dbReference type="Gene3D" id="1.20.1260.10">
    <property type="match status" value="1"/>
</dbReference>
<dbReference type="InterPro" id="IPR048574">
    <property type="entry name" value="RUBY_RBDX"/>
</dbReference>
<dbReference type="Proteomes" id="UP000268059">
    <property type="component" value="Chromosome"/>
</dbReference>
<proteinExistence type="predicted"/>
<keyword evidence="5" id="KW-0408">Iron</keyword>
<dbReference type="InterPro" id="IPR003251">
    <property type="entry name" value="Rr_diiron-bd_dom"/>
</dbReference>
<evidence type="ECO:0000256" key="3">
    <source>
        <dbReference type="ARBA" id="ARBA00022723"/>
    </source>
</evidence>
<gene>
    <name evidence="8" type="primary">rbr</name>
    <name evidence="8" type="ORF">SG0102_26210</name>
</gene>
<keyword evidence="4" id="KW-0249">Electron transport</keyword>
<dbReference type="KEGG" id="ebm:SG0102_26210"/>
<dbReference type="NCBIfam" id="NF045767">
    <property type="entry name" value="RuberyRbr"/>
    <property type="match status" value="1"/>
</dbReference>
<protein>
    <submittedName>
        <fullName evidence="8">Rubrerythrin</fullName>
    </submittedName>
</protein>
<dbReference type="Pfam" id="PF02915">
    <property type="entry name" value="Rubrerythrin"/>
    <property type="match status" value="1"/>
</dbReference>
<dbReference type="InterPro" id="IPR024934">
    <property type="entry name" value="Rubredoxin-like_dom"/>
</dbReference>
<keyword evidence="3" id="KW-0479">Metal-binding</keyword>
<dbReference type="GO" id="GO:0016491">
    <property type="term" value="F:oxidoreductase activity"/>
    <property type="evidence" value="ECO:0007669"/>
    <property type="project" value="InterPro"/>
</dbReference>